<protein>
    <submittedName>
        <fullName evidence="2">Uncharacterized protein</fullName>
    </submittedName>
</protein>
<evidence type="ECO:0000313" key="2">
    <source>
        <dbReference type="EMBL" id="KAH3871413.1"/>
    </source>
</evidence>
<organism evidence="2 3">
    <name type="scientific">Dreissena polymorpha</name>
    <name type="common">Zebra mussel</name>
    <name type="synonym">Mytilus polymorpha</name>
    <dbReference type="NCBI Taxonomy" id="45954"/>
    <lineage>
        <taxon>Eukaryota</taxon>
        <taxon>Metazoa</taxon>
        <taxon>Spiralia</taxon>
        <taxon>Lophotrochozoa</taxon>
        <taxon>Mollusca</taxon>
        <taxon>Bivalvia</taxon>
        <taxon>Autobranchia</taxon>
        <taxon>Heteroconchia</taxon>
        <taxon>Euheterodonta</taxon>
        <taxon>Imparidentia</taxon>
        <taxon>Neoheterodontei</taxon>
        <taxon>Myida</taxon>
        <taxon>Dreissenoidea</taxon>
        <taxon>Dreissenidae</taxon>
        <taxon>Dreissena</taxon>
    </lineage>
</organism>
<feature type="chain" id="PRO_5039259956" evidence="1">
    <location>
        <begin position="17"/>
        <end position="102"/>
    </location>
</feature>
<keyword evidence="3" id="KW-1185">Reference proteome</keyword>
<reference evidence="2" key="1">
    <citation type="journal article" date="2019" name="bioRxiv">
        <title>The Genome of the Zebra Mussel, Dreissena polymorpha: A Resource for Invasive Species Research.</title>
        <authorList>
            <person name="McCartney M.A."/>
            <person name="Auch B."/>
            <person name="Kono T."/>
            <person name="Mallez S."/>
            <person name="Zhang Y."/>
            <person name="Obille A."/>
            <person name="Becker A."/>
            <person name="Abrahante J.E."/>
            <person name="Garbe J."/>
            <person name="Badalamenti J.P."/>
            <person name="Herman A."/>
            <person name="Mangelson H."/>
            <person name="Liachko I."/>
            <person name="Sullivan S."/>
            <person name="Sone E.D."/>
            <person name="Koren S."/>
            <person name="Silverstein K.A.T."/>
            <person name="Beckman K.B."/>
            <person name="Gohl D.M."/>
        </authorList>
    </citation>
    <scope>NUCLEOTIDE SEQUENCE</scope>
    <source>
        <strain evidence="2">Duluth1</strain>
        <tissue evidence="2">Whole animal</tissue>
    </source>
</reference>
<dbReference type="EMBL" id="JAIWYP010000002">
    <property type="protein sequence ID" value="KAH3871413.1"/>
    <property type="molecule type" value="Genomic_DNA"/>
</dbReference>
<evidence type="ECO:0000313" key="3">
    <source>
        <dbReference type="Proteomes" id="UP000828390"/>
    </source>
</evidence>
<accession>A0A9D4M7U3</accession>
<dbReference type="AlphaFoldDB" id="A0A9D4M7U3"/>
<dbReference type="OrthoDB" id="6105947at2759"/>
<sequence length="102" mass="10971">MKFAVVVLVLLPFALAASVDDKRFIESLLGGYDIIALAKQLLSQFGTDETEAQCEHSFCPELVDKIDGHNHLITTLLCAAVCKEAQVLSAHYLTSAPPIGGK</sequence>
<dbReference type="Proteomes" id="UP000828390">
    <property type="component" value="Unassembled WGS sequence"/>
</dbReference>
<evidence type="ECO:0000256" key="1">
    <source>
        <dbReference type="SAM" id="SignalP"/>
    </source>
</evidence>
<name>A0A9D4M7U3_DREPO</name>
<feature type="signal peptide" evidence="1">
    <location>
        <begin position="1"/>
        <end position="16"/>
    </location>
</feature>
<comment type="caution">
    <text evidence="2">The sequence shown here is derived from an EMBL/GenBank/DDBJ whole genome shotgun (WGS) entry which is preliminary data.</text>
</comment>
<proteinExistence type="predicted"/>
<gene>
    <name evidence="2" type="ORF">DPMN_034613</name>
</gene>
<keyword evidence="1" id="KW-0732">Signal</keyword>
<reference evidence="2" key="2">
    <citation type="submission" date="2020-11" db="EMBL/GenBank/DDBJ databases">
        <authorList>
            <person name="McCartney M.A."/>
            <person name="Auch B."/>
            <person name="Kono T."/>
            <person name="Mallez S."/>
            <person name="Becker A."/>
            <person name="Gohl D.M."/>
            <person name="Silverstein K.A.T."/>
            <person name="Koren S."/>
            <person name="Bechman K.B."/>
            <person name="Herman A."/>
            <person name="Abrahante J.E."/>
            <person name="Garbe J."/>
        </authorList>
    </citation>
    <scope>NUCLEOTIDE SEQUENCE</scope>
    <source>
        <strain evidence="2">Duluth1</strain>
        <tissue evidence="2">Whole animal</tissue>
    </source>
</reference>